<feature type="repeat" description="CXXCXGXG motif" evidence="9">
    <location>
        <begin position="212"/>
        <end position="219"/>
    </location>
</feature>
<dbReference type="InterPro" id="IPR002939">
    <property type="entry name" value="DnaJ_C"/>
</dbReference>
<feature type="binding site" evidence="9">
    <location>
        <position position="215"/>
    </location>
    <ligand>
        <name>Zn(2+)</name>
        <dbReference type="ChEBI" id="CHEBI:29105"/>
        <label>1</label>
    </ligand>
</feature>
<gene>
    <name evidence="9 13" type="primary">dnaJ</name>
    <name evidence="13" type="ORF">R4146_06000</name>
</gene>
<comment type="domain">
    <text evidence="9">The J domain is necessary and sufficient to stimulate DnaK ATPase activity. Zinc center 1 plays an important role in the autonomous, DnaK-independent chaperone activity of DnaJ. Zinc center 2 is essential for interaction with DnaK and for DnaJ activity.</text>
</comment>
<comment type="similarity">
    <text evidence="9">Belongs to the DnaJ family.</text>
</comment>
<feature type="binding site" evidence="9">
    <location>
        <position position="158"/>
    </location>
    <ligand>
        <name>Zn(2+)</name>
        <dbReference type="ChEBI" id="CHEBI:29105"/>
        <label>1</label>
    </ligand>
</feature>
<evidence type="ECO:0000256" key="7">
    <source>
        <dbReference type="ARBA" id="ARBA00023016"/>
    </source>
</evidence>
<evidence type="ECO:0000256" key="8">
    <source>
        <dbReference type="ARBA" id="ARBA00023186"/>
    </source>
</evidence>
<keyword evidence="1 9" id="KW-0963">Cytoplasm</keyword>
<feature type="zinc finger region" description="CR-type" evidence="10">
    <location>
        <begin position="142"/>
        <end position="224"/>
    </location>
</feature>
<dbReference type="EMBL" id="JAWMWH010000001">
    <property type="protein sequence ID" value="MEJ6400712.1"/>
    <property type="molecule type" value="Genomic_DNA"/>
</dbReference>
<dbReference type="SUPFAM" id="SSF46565">
    <property type="entry name" value="Chaperone J-domain"/>
    <property type="match status" value="1"/>
</dbReference>
<accession>A0ABU8SLC8</accession>
<protein>
    <recommendedName>
        <fullName evidence="9">Chaperone protein DnaJ</fullName>
    </recommendedName>
</protein>
<dbReference type="Pfam" id="PF00684">
    <property type="entry name" value="DnaJ_CXXCXGXG"/>
    <property type="match status" value="1"/>
</dbReference>
<dbReference type="Gene3D" id="2.10.230.10">
    <property type="entry name" value="Heat shock protein DnaJ, cysteine-rich domain"/>
    <property type="match status" value="1"/>
</dbReference>
<dbReference type="InterPro" id="IPR018253">
    <property type="entry name" value="DnaJ_domain_CS"/>
</dbReference>
<evidence type="ECO:0000256" key="5">
    <source>
        <dbReference type="ARBA" id="ARBA00022771"/>
    </source>
</evidence>
<keyword evidence="3 9" id="KW-0479">Metal-binding</keyword>
<evidence type="ECO:0000256" key="6">
    <source>
        <dbReference type="ARBA" id="ARBA00022833"/>
    </source>
</evidence>
<feature type="repeat" description="CXXCXGXG motif" evidence="9">
    <location>
        <begin position="172"/>
        <end position="179"/>
    </location>
</feature>
<name>A0ABU8SLC8_9LACO</name>
<dbReference type="Pfam" id="PF00226">
    <property type="entry name" value="DnaJ"/>
    <property type="match status" value="1"/>
</dbReference>
<feature type="domain" description="J" evidence="11">
    <location>
        <begin position="5"/>
        <end position="69"/>
    </location>
</feature>
<comment type="subunit">
    <text evidence="9">Homodimer.</text>
</comment>
<dbReference type="InterPro" id="IPR008971">
    <property type="entry name" value="HSP40/DnaJ_pept-bd"/>
</dbReference>
<dbReference type="PRINTS" id="PR00625">
    <property type="entry name" value="JDOMAIN"/>
</dbReference>
<evidence type="ECO:0000259" key="11">
    <source>
        <dbReference type="PROSITE" id="PS50076"/>
    </source>
</evidence>
<keyword evidence="14" id="KW-1185">Reference proteome</keyword>
<feature type="repeat" description="CXXCXGXG motif" evidence="9">
    <location>
        <begin position="155"/>
        <end position="162"/>
    </location>
</feature>
<dbReference type="NCBIfam" id="TIGR02349">
    <property type="entry name" value="DnaJ_bact"/>
    <property type="match status" value="1"/>
</dbReference>
<evidence type="ECO:0000313" key="14">
    <source>
        <dbReference type="Proteomes" id="UP001370590"/>
    </source>
</evidence>
<dbReference type="RefSeq" id="WP_339960516.1">
    <property type="nucleotide sequence ID" value="NZ_JAWMWH010000001.1"/>
</dbReference>
<dbReference type="Gene3D" id="2.60.260.20">
    <property type="entry name" value="Urease metallochaperone UreE, N-terminal domain"/>
    <property type="match status" value="2"/>
</dbReference>
<feature type="binding site" evidence="9">
    <location>
        <position position="172"/>
    </location>
    <ligand>
        <name>Zn(2+)</name>
        <dbReference type="ChEBI" id="CHEBI:29105"/>
        <label>2</label>
    </ligand>
</feature>
<sequence>MAGEDYYKVLGLDRDASDKDIKRAYRRLAAKYHPDVNKAPDAEEKFKKITEAYEVLSNEQKKANYDQYGSADGPQGFGGGGGAGGFGGFGGGAGGFGGGGFDDIFSQFFGGGGGRAQNPNAPTPGQNLQYQMSLNFDDAVFGKKTTIKYDREATCKTCDGSGAKPGTKPHTCQRCNGNGYITVEQNTPLGRMRSQQECPVCHGTGKEIKDKCPTCHGAGKTEQSHEIAVTVPAGVDDGQQMRLQGQGDAGNNGGPYGDLFIVFVVKPSKYFKREGDRLVYKQPISFAQAALGCEINVRALNDDKKNEEGQVSLKIPAGTQTGTNFRLKGKGVPKLNSNGRGDEIVTVNVVTPKGLNKRQKEALKDFADASGEDINVTKNQSFFDKMRDKFEKK</sequence>
<feature type="domain" description="CR-type" evidence="12">
    <location>
        <begin position="142"/>
        <end position="224"/>
    </location>
</feature>
<evidence type="ECO:0000256" key="4">
    <source>
        <dbReference type="ARBA" id="ARBA00022737"/>
    </source>
</evidence>
<comment type="subcellular location">
    <subcellularLocation>
        <location evidence="9">Cytoplasm</location>
    </subcellularLocation>
</comment>
<dbReference type="Gene3D" id="1.10.287.110">
    <property type="entry name" value="DnaJ domain"/>
    <property type="match status" value="1"/>
</dbReference>
<evidence type="ECO:0000259" key="12">
    <source>
        <dbReference type="PROSITE" id="PS51188"/>
    </source>
</evidence>
<evidence type="ECO:0000256" key="9">
    <source>
        <dbReference type="HAMAP-Rule" id="MF_01152"/>
    </source>
</evidence>
<dbReference type="Proteomes" id="UP001370590">
    <property type="component" value="Unassembled WGS sequence"/>
</dbReference>
<evidence type="ECO:0000313" key="13">
    <source>
        <dbReference type="EMBL" id="MEJ6400712.1"/>
    </source>
</evidence>
<dbReference type="NCBIfam" id="NF008035">
    <property type="entry name" value="PRK10767.1"/>
    <property type="match status" value="1"/>
</dbReference>
<proteinExistence type="inferred from homology"/>
<dbReference type="InterPro" id="IPR036869">
    <property type="entry name" value="J_dom_sf"/>
</dbReference>
<dbReference type="SUPFAM" id="SSF57938">
    <property type="entry name" value="DnaJ/Hsp40 cysteine-rich domain"/>
    <property type="match status" value="1"/>
</dbReference>
<feature type="binding site" evidence="9">
    <location>
        <position position="198"/>
    </location>
    <ligand>
        <name>Zn(2+)</name>
        <dbReference type="ChEBI" id="CHEBI:29105"/>
        <label>2</label>
    </ligand>
</feature>
<dbReference type="PROSITE" id="PS50076">
    <property type="entry name" value="DNAJ_2"/>
    <property type="match status" value="1"/>
</dbReference>
<dbReference type="NCBIfam" id="NF010869">
    <property type="entry name" value="PRK14276.1"/>
    <property type="match status" value="1"/>
</dbReference>
<dbReference type="InterPro" id="IPR001305">
    <property type="entry name" value="HSP_DnaJ_Cys-rich_dom"/>
</dbReference>
<dbReference type="PROSITE" id="PS51188">
    <property type="entry name" value="ZF_CR"/>
    <property type="match status" value="1"/>
</dbReference>
<dbReference type="SUPFAM" id="SSF49493">
    <property type="entry name" value="HSP40/DnaJ peptide-binding domain"/>
    <property type="match status" value="2"/>
</dbReference>
<dbReference type="InterPro" id="IPR036410">
    <property type="entry name" value="HSP_DnaJ_Cys-rich_dom_sf"/>
</dbReference>
<keyword evidence="5 9" id="KW-0863">Zinc-finger</keyword>
<feature type="binding site" evidence="9">
    <location>
        <position position="201"/>
    </location>
    <ligand>
        <name>Zn(2+)</name>
        <dbReference type="ChEBI" id="CHEBI:29105"/>
        <label>2</label>
    </ligand>
</feature>
<evidence type="ECO:0000256" key="1">
    <source>
        <dbReference type="ARBA" id="ARBA00022490"/>
    </source>
</evidence>
<feature type="binding site" evidence="9">
    <location>
        <position position="212"/>
    </location>
    <ligand>
        <name>Zn(2+)</name>
        <dbReference type="ChEBI" id="CHEBI:29105"/>
        <label>1</label>
    </ligand>
</feature>
<keyword evidence="8 9" id="KW-0143">Chaperone</keyword>
<evidence type="ECO:0000256" key="3">
    <source>
        <dbReference type="ARBA" id="ARBA00022723"/>
    </source>
</evidence>
<organism evidence="13 14">
    <name type="scientific">Nicoliella lavandulae</name>
    <dbReference type="NCBI Taxonomy" id="3082954"/>
    <lineage>
        <taxon>Bacteria</taxon>
        <taxon>Bacillati</taxon>
        <taxon>Bacillota</taxon>
        <taxon>Bacilli</taxon>
        <taxon>Lactobacillales</taxon>
        <taxon>Lactobacillaceae</taxon>
        <taxon>Nicoliella</taxon>
    </lineage>
</organism>
<comment type="function">
    <text evidence="9">Participates actively in the response to hyperosmotic and heat shock by preventing the aggregation of stress-denatured proteins and by disaggregating proteins, also in an autonomous, DnaK-independent fashion. Unfolded proteins bind initially to DnaJ; upon interaction with the DnaJ-bound protein, DnaK hydrolyzes its bound ATP, resulting in the formation of a stable complex. GrpE releases ADP from DnaK; ATP binding to DnaK triggers the release of the substrate protein, thus completing the reaction cycle. Several rounds of ATP-dependent interactions between DnaJ, DnaK and GrpE are required for fully efficient folding. Also involved, together with DnaK and GrpE, in the DNA replication of plasmids through activation of initiation proteins.</text>
</comment>
<dbReference type="PROSITE" id="PS00636">
    <property type="entry name" value="DNAJ_1"/>
    <property type="match status" value="1"/>
</dbReference>
<dbReference type="InterPro" id="IPR012724">
    <property type="entry name" value="DnaJ"/>
</dbReference>
<feature type="repeat" description="CXXCXGXG motif" evidence="9">
    <location>
        <begin position="198"/>
        <end position="205"/>
    </location>
</feature>
<comment type="caution">
    <text evidence="13">The sequence shown here is derived from an EMBL/GenBank/DDBJ whole genome shotgun (WGS) entry which is preliminary data.</text>
</comment>
<comment type="cofactor">
    <cofactor evidence="9">
        <name>Zn(2+)</name>
        <dbReference type="ChEBI" id="CHEBI:29105"/>
    </cofactor>
    <text evidence="9">Binds 2 Zn(2+) ions per monomer.</text>
</comment>
<feature type="binding site" evidence="9">
    <location>
        <position position="155"/>
    </location>
    <ligand>
        <name>Zn(2+)</name>
        <dbReference type="ChEBI" id="CHEBI:29105"/>
        <label>1</label>
    </ligand>
</feature>
<dbReference type="PANTHER" id="PTHR43096">
    <property type="entry name" value="DNAJ HOMOLOG 1, MITOCHONDRIAL-RELATED"/>
    <property type="match status" value="1"/>
</dbReference>
<evidence type="ECO:0000256" key="10">
    <source>
        <dbReference type="PROSITE-ProRule" id="PRU00546"/>
    </source>
</evidence>
<keyword evidence="4 9" id="KW-0677">Repeat</keyword>
<dbReference type="HAMAP" id="MF_01152">
    <property type="entry name" value="DnaJ"/>
    <property type="match status" value="1"/>
</dbReference>
<feature type="binding site" evidence="9">
    <location>
        <position position="175"/>
    </location>
    <ligand>
        <name>Zn(2+)</name>
        <dbReference type="ChEBI" id="CHEBI:29105"/>
        <label>2</label>
    </ligand>
</feature>
<keyword evidence="6 9" id="KW-0862">Zinc</keyword>
<reference evidence="13 14" key="1">
    <citation type="submission" date="2023-10" db="EMBL/GenBank/DDBJ databases">
        <title>Nicoliella lavandulae sp. nov. isolated from Lavandula angustifolia flowers.</title>
        <authorList>
            <person name="Alcantara C."/>
            <person name="Zuniga M."/>
            <person name="Landete J.M."/>
            <person name="Monedero V."/>
        </authorList>
    </citation>
    <scope>NUCLEOTIDE SEQUENCE [LARGE SCALE GENOMIC DNA]</scope>
    <source>
        <strain evidence="13 14">Es01</strain>
    </source>
</reference>
<dbReference type="SMART" id="SM00271">
    <property type="entry name" value="DnaJ"/>
    <property type="match status" value="1"/>
</dbReference>
<dbReference type="CDD" id="cd06257">
    <property type="entry name" value="DnaJ"/>
    <property type="match status" value="1"/>
</dbReference>
<dbReference type="InterPro" id="IPR001623">
    <property type="entry name" value="DnaJ_domain"/>
</dbReference>
<dbReference type="CDD" id="cd10719">
    <property type="entry name" value="DnaJ_zf"/>
    <property type="match status" value="1"/>
</dbReference>
<keyword evidence="7 9" id="KW-0346">Stress response</keyword>
<dbReference type="CDD" id="cd10747">
    <property type="entry name" value="DnaJ_C"/>
    <property type="match status" value="1"/>
</dbReference>
<keyword evidence="2 9" id="KW-0235">DNA replication</keyword>
<dbReference type="PANTHER" id="PTHR43096:SF48">
    <property type="entry name" value="CHAPERONE PROTEIN DNAJ"/>
    <property type="match status" value="1"/>
</dbReference>
<dbReference type="Pfam" id="PF01556">
    <property type="entry name" value="DnaJ_C"/>
    <property type="match status" value="1"/>
</dbReference>
<evidence type="ECO:0000256" key="2">
    <source>
        <dbReference type="ARBA" id="ARBA00022705"/>
    </source>
</evidence>